<sequence length="96" mass="11053">MRRWRIWLEWLLAAGLSLLITRLVLLLFAANPAQPFTQLILWLSQALVWPFAWLDAAQPQTGVRFERGTFLLIVLGMLGTGIWQLKQARRSTHGLE</sequence>
<evidence type="ECO:0000256" key="1">
    <source>
        <dbReference type="SAM" id="Phobius"/>
    </source>
</evidence>
<feature type="transmembrane region" description="Helical" evidence="1">
    <location>
        <begin position="68"/>
        <end position="85"/>
    </location>
</feature>
<keyword evidence="1" id="KW-1133">Transmembrane helix</keyword>
<organism evidence="2 3">
    <name type="scientific">Herpetosiphon geysericola</name>
    <dbReference type="NCBI Taxonomy" id="70996"/>
    <lineage>
        <taxon>Bacteria</taxon>
        <taxon>Bacillati</taxon>
        <taxon>Chloroflexota</taxon>
        <taxon>Chloroflexia</taxon>
        <taxon>Herpetosiphonales</taxon>
        <taxon>Herpetosiphonaceae</taxon>
        <taxon>Herpetosiphon</taxon>
    </lineage>
</organism>
<accession>A0A0P6XM58</accession>
<protein>
    <recommendedName>
        <fullName evidence="4">YggT family protein</fullName>
    </recommendedName>
</protein>
<dbReference type="RefSeq" id="WP_054536729.1">
    <property type="nucleotide sequence ID" value="NZ_LGKP01000035.1"/>
</dbReference>
<evidence type="ECO:0000313" key="3">
    <source>
        <dbReference type="Proteomes" id="UP000050277"/>
    </source>
</evidence>
<keyword evidence="1" id="KW-0812">Transmembrane</keyword>
<dbReference type="AlphaFoldDB" id="A0A0P6XM58"/>
<reference evidence="2 3" key="1">
    <citation type="submission" date="2015-07" db="EMBL/GenBank/DDBJ databases">
        <title>Whole genome sequence of Herpetosiphon geysericola DSM 7119.</title>
        <authorList>
            <person name="Hemp J."/>
            <person name="Ward L.M."/>
            <person name="Pace L.A."/>
            <person name="Fischer W.W."/>
        </authorList>
    </citation>
    <scope>NUCLEOTIDE SEQUENCE [LARGE SCALE GENOMIC DNA]</scope>
    <source>
        <strain evidence="2 3">DSM 7119</strain>
    </source>
</reference>
<keyword evidence="3" id="KW-1185">Reference proteome</keyword>
<comment type="caution">
    <text evidence="2">The sequence shown here is derived from an EMBL/GenBank/DDBJ whole genome shotgun (WGS) entry which is preliminary data.</text>
</comment>
<gene>
    <name evidence="2" type="ORF">SE18_22625</name>
</gene>
<dbReference type="EMBL" id="LGKP01000035">
    <property type="protein sequence ID" value="KPL81433.1"/>
    <property type="molecule type" value="Genomic_DNA"/>
</dbReference>
<evidence type="ECO:0000313" key="2">
    <source>
        <dbReference type="EMBL" id="KPL81433.1"/>
    </source>
</evidence>
<evidence type="ECO:0008006" key="4">
    <source>
        <dbReference type="Google" id="ProtNLM"/>
    </source>
</evidence>
<dbReference type="STRING" id="70996.SE18_22625"/>
<dbReference type="Proteomes" id="UP000050277">
    <property type="component" value="Unassembled WGS sequence"/>
</dbReference>
<name>A0A0P6XM58_9CHLR</name>
<proteinExistence type="predicted"/>
<keyword evidence="1" id="KW-0472">Membrane</keyword>
<dbReference type="OrthoDB" id="9878632at2"/>